<dbReference type="AlphaFoldDB" id="A0A2U3N929"/>
<evidence type="ECO:0000256" key="1">
    <source>
        <dbReference type="ARBA" id="ARBA00004651"/>
    </source>
</evidence>
<dbReference type="Proteomes" id="UP000241595">
    <property type="component" value="Unassembled WGS sequence"/>
</dbReference>
<feature type="transmembrane region" description="Helical" evidence="12">
    <location>
        <begin position="319"/>
        <end position="338"/>
    </location>
</feature>
<keyword evidence="4" id="KW-1003">Cell membrane</keyword>
<evidence type="ECO:0000259" key="13">
    <source>
        <dbReference type="PROSITE" id="PS50850"/>
    </source>
</evidence>
<dbReference type="EMBL" id="FTRV01000010">
    <property type="protein sequence ID" value="SPM27967.1"/>
    <property type="molecule type" value="Genomic_DNA"/>
</dbReference>
<evidence type="ECO:0000256" key="9">
    <source>
        <dbReference type="ARBA" id="ARBA00037295"/>
    </source>
</evidence>
<feature type="compositionally biased region" description="Basic residues" evidence="11">
    <location>
        <begin position="768"/>
        <end position="781"/>
    </location>
</feature>
<feature type="compositionally biased region" description="Basic and acidic residues" evidence="11">
    <location>
        <begin position="615"/>
        <end position="637"/>
    </location>
</feature>
<keyword evidence="5 12" id="KW-0812">Transmembrane</keyword>
<keyword evidence="6" id="KW-0769">Symport</keyword>
<evidence type="ECO:0000256" key="2">
    <source>
        <dbReference type="ARBA" id="ARBA00008240"/>
    </source>
</evidence>
<dbReference type="InterPro" id="IPR011701">
    <property type="entry name" value="MFS"/>
</dbReference>
<feature type="domain" description="Major facilitator superfamily (MFS) profile" evidence="13">
    <location>
        <begin position="24"/>
        <end position="440"/>
    </location>
</feature>
<evidence type="ECO:0000256" key="6">
    <source>
        <dbReference type="ARBA" id="ARBA00022847"/>
    </source>
</evidence>
<evidence type="ECO:0000256" key="12">
    <source>
        <dbReference type="SAM" id="Phobius"/>
    </source>
</evidence>
<accession>A0A2U3N929</accession>
<proteinExistence type="inferred from homology"/>
<feature type="compositionally biased region" description="Basic residues" evidence="11">
    <location>
        <begin position="594"/>
        <end position="603"/>
    </location>
</feature>
<feature type="transmembrane region" description="Helical" evidence="12">
    <location>
        <begin position="60"/>
        <end position="85"/>
    </location>
</feature>
<evidence type="ECO:0000256" key="5">
    <source>
        <dbReference type="ARBA" id="ARBA00022692"/>
    </source>
</evidence>
<reference evidence="14 15" key="1">
    <citation type="submission" date="2017-01" db="EMBL/GenBank/DDBJ databases">
        <authorList>
            <consortium name="Urmite Genomes"/>
        </authorList>
    </citation>
    <scope>NUCLEOTIDE SEQUENCE [LARGE SCALE GENOMIC DNA]</scope>
    <source>
        <strain evidence="14 15">AB308</strain>
    </source>
</reference>
<comment type="subcellular location">
    <subcellularLocation>
        <location evidence="1">Cell membrane</location>
        <topology evidence="1">Multi-pass membrane protein</topology>
    </subcellularLocation>
</comment>
<feature type="region of interest" description="Disordered" evidence="11">
    <location>
        <begin position="721"/>
        <end position="740"/>
    </location>
</feature>
<feature type="transmembrane region" description="Helical" evidence="12">
    <location>
        <begin position="379"/>
        <end position="401"/>
    </location>
</feature>
<dbReference type="STRING" id="1841859.GCA_900157385_01449"/>
<feature type="transmembrane region" description="Helical" evidence="12">
    <location>
        <begin position="162"/>
        <end position="185"/>
    </location>
</feature>
<keyword evidence="7 12" id="KW-1133">Transmembrane helix</keyword>
<gene>
    <name evidence="14" type="ORF">MTAB308_1452</name>
</gene>
<dbReference type="PANTHER" id="PTHR43528:SF1">
    <property type="entry name" value="ALPHA-KETOGLUTARATE PERMEASE"/>
    <property type="match status" value="1"/>
</dbReference>
<organism evidence="14 15">
    <name type="scientific">Mycobacterium terramassiliense</name>
    <dbReference type="NCBI Taxonomy" id="1841859"/>
    <lineage>
        <taxon>Bacteria</taxon>
        <taxon>Bacillati</taxon>
        <taxon>Actinomycetota</taxon>
        <taxon>Actinomycetes</taxon>
        <taxon>Mycobacteriales</taxon>
        <taxon>Mycobacteriaceae</taxon>
        <taxon>Mycobacterium</taxon>
    </lineage>
</organism>
<evidence type="ECO:0000256" key="10">
    <source>
        <dbReference type="ARBA" id="ARBA00039918"/>
    </source>
</evidence>
<evidence type="ECO:0000256" key="4">
    <source>
        <dbReference type="ARBA" id="ARBA00022475"/>
    </source>
</evidence>
<feature type="compositionally biased region" description="Basic and acidic residues" evidence="11">
    <location>
        <begin position="752"/>
        <end position="767"/>
    </location>
</feature>
<feature type="region of interest" description="Disordered" evidence="11">
    <location>
        <begin position="745"/>
        <end position="811"/>
    </location>
</feature>
<dbReference type="Gene3D" id="1.20.1250.20">
    <property type="entry name" value="MFS general substrate transporter like domains"/>
    <property type="match status" value="2"/>
</dbReference>
<keyword evidence="8 12" id="KW-0472">Membrane</keyword>
<dbReference type="PROSITE" id="PS50850">
    <property type="entry name" value="MFS"/>
    <property type="match status" value="1"/>
</dbReference>
<feature type="transmembrane region" description="Helical" evidence="12">
    <location>
        <begin position="197"/>
        <end position="216"/>
    </location>
</feature>
<evidence type="ECO:0000256" key="3">
    <source>
        <dbReference type="ARBA" id="ARBA00022448"/>
    </source>
</evidence>
<name>A0A2U3N929_9MYCO</name>
<dbReference type="PANTHER" id="PTHR43528">
    <property type="entry name" value="ALPHA-KETOGLUTARATE PERMEASE"/>
    <property type="match status" value="1"/>
</dbReference>
<dbReference type="GO" id="GO:0015293">
    <property type="term" value="F:symporter activity"/>
    <property type="evidence" value="ECO:0007669"/>
    <property type="project" value="UniProtKB-KW"/>
</dbReference>
<dbReference type="SUPFAM" id="SSF103473">
    <property type="entry name" value="MFS general substrate transporter"/>
    <property type="match status" value="1"/>
</dbReference>
<evidence type="ECO:0000256" key="8">
    <source>
        <dbReference type="ARBA" id="ARBA00023136"/>
    </source>
</evidence>
<feature type="region of interest" description="Disordered" evidence="11">
    <location>
        <begin position="442"/>
        <end position="487"/>
    </location>
</feature>
<keyword evidence="15" id="KW-1185">Reference proteome</keyword>
<feature type="compositionally biased region" description="Basic residues" evidence="11">
    <location>
        <begin position="542"/>
        <end position="551"/>
    </location>
</feature>
<feature type="transmembrane region" description="Helical" evidence="12">
    <location>
        <begin position="97"/>
        <end position="115"/>
    </location>
</feature>
<keyword evidence="3" id="KW-0813">Transport</keyword>
<feature type="transmembrane region" description="Helical" evidence="12">
    <location>
        <begin position="350"/>
        <end position="373"/>
    </location>
</feature>
<dbReference type="GO" id="GO:0005886">
    <property type="term" value="C:plasma membrane"/>
    <property type="evidence" value="ECO:0007669"/>
    <property type="project" value="UniProtKB-SubCell"/>
</dbReference>
<evidence type="ECO:0000313" key="14">
    <source>
        <dbReference type="EMBL" id="SPM27967.1"/>
    </source>
</evidence>
<evidence type="ECO:0000256" key="11">
    <source>
        <dbReference type="SAM" id="MobiDB-lite"/>
    </source>
</evidence>
<feature type="compositionally biased region" description="Basic residues" evidence="11">
    <location>
        <begin position="802"/>
        <end position="811"/>
    </location>
</feature>
<feature type="transmembrane region" description="Helical" evidence="12">
    <location>
        <begin position="288"/>
        <end position="307"/>
    </location>
</feature>
<comment type="function">
    <text evidence="9">May be a proton symporter involved in the uptake of osmolytes such as proline and glycine betaine.</text>
</comment>
<protein>
    <recommendedName>
        <fullName evidence="10">Putative proline/betaine transporter</fullName>
    </recommendedName>
</protein>
<dbReference type="InterPro" id="IPR051084">
    <property type="entry name" value="H+-coupled_symporters"/>
</dbReference>
<feature type="transmembrane region" description="Helical" evidence="12">
    <location>
        <begin position="413"/>
        <end position="432"/>
    </location>
</feature>
<dbReference type="InterPro" id="IPR020846">
    <property type="entry name" value="MFS_dom"/>
</dbReference>
<evidence type="ECO:0000313" key="15">
    <source>
        <dbReference type="Proteomes" id="UP000241595"/>
    </source>
</evidence>
<feature type="region of interest" description="Disordered" evidence="11">
    <location>
        <begin position="504"/>
        <end position="669"/>
    </location>
</feature>
<comment type="similarity">
    <text evidence="2">Belongs to the major facilitator superfamily. Metabolite:H+ Symporter (MHS) family (TC 2.A.1.6) family.</text>
</comment>
<dbReference type="Pfam" id="PF07690">
    <property type="entry name" value="MFS_1"/>
    <property type="match status" value="1"/>
</dbReference>
<dbReference type="InterPro" id="IPR036259">
    <property type="entry name" value="MFS_trans_sf"/>
</dbReference>
<sequence length="811" mass="85205">MYPMSRKAGGGGITGVDARATHRSIQGTAIGNFMEAYDFTLFSLVATILAQKFYPGENSGAGNLIATFGTMTAGFVVRPLGGFIFGPLGDRIGRKPVLVMTISLMAVCGAATGALPGYHTIGVWAPVLLTAVRIGQGLSSGGEYAGAMTFIAEHAPDHKRGMLAGFLPVGTLGGFVVGAALVTGLQTALSTADMLNWGWRVPFLLAAPFGLVAVYLRSRIDESPGYEKVHKVALPVSVRTQFVLTVVRQWKGLLICLGVELAVTDTSYMVSGYVPTYLKKTAGVGDTAALVMVLIVLAALTVGVLFVAMLSDRIGIKPLMWTGCGLLIAVSLPAFTLMRFGGAYPTKFAGVLLVGLPMVFLSSLEPAILPALFPTNVRYGAVSIGFNIAVSAFGGTTPLIAETLVTGTRNPMMPAYMLMFAGAVGAVTLVFAPEVAGKPLLGSGTGDLNAGDRGAQLVGGVDEKSPGGRLRAPGILGRVPGPPLGGFQRLQHSVERARRATEFGIGALGTQSPAAVTGGDVGRQRGEPVQRPQRNPADRDRQQRRHQQRHHSGADHQLTQLTGDLRGLRGVGDQDEPRPVGQGMDQLGGGGARRSGRSARRRGGGGPAQGRRIGRRGELNPDRENQAGDREGGDRAQHQAHQPGDGDDGRRMAAGGARGPTTAVEWPRAGPAAGGALRVSLEVMRLPCRRVSVLADASWRAPSGAGECEANLKKRARAAGRRGGALTMGHGEFPTRREACDVRRTAGAGGRGFRDHPRNGQRGADRRRIPRRRLPRRRRLGGRSGRAATGPGGARRDAAGARRVHPPRRDP</sequence>
<dbReference type="FunFam" id="1.20.1250.20:FF:000001">
    <property type="entry name" value="Dicarboxylate MFS transporter"/>
    <property type="match status" value="1"/>
</dbReference>
<feature type="transmembrane region" description="Helical" evidence="12">
    <location>
        <begin position="36"/>
        <end position="54"/>
    </location>
</feature>
<evidence type="ECO:0000256" key="7">
    <source>
        <dbReference type="ARBA" id="ARBA00022989"/>
    </source>
</evidence>